<proteinExistence type="predicted"/>
<keyword evidence="2" id="KW-1185">Reference proteome</keyword>
<gene>
    <name evidence="1" type="ORF">GCM10007362_32910</name>
</gene>
<evidence type="ECO:0000313" key="2">
    <source>
        <dbReference type="Proteomes" id="UP000605427"/>
    </source>
</evidence>
<accession>A0ABQ1ZYV6</accession>
<sequence>MYGFTYGEGITLIHFKLQSSRLYTAGESLNCRYIRAHFKSRGGNAAQYIEASLGTLQDCAEEIESFGSAVVAFEVEPQTYSLCRGLCRTLKRLDPDIRIVWFGEWVGTLRDTDPADAGADAFVLAEPESRLWKLSESDKESWRSEPGLKLAGEVDFEDTHQEAFADPQAGIEPDMCLLDRLSSPDAAKGSGCTVRWADLQGETSQSNGLRRHSASRFAKELQQEANCAACSPMVVEGFELEPSPQRLLQGLGVLEQHATEAGFEIALSPEQLGWIEPERLEALSLATLELVVTDSGSLRSSEVRNRLTDWKKARADARLRLKLDEKTVSSEQETASALRDWLTAGLIGQGDLNVRVKGPGRTELHAEMADLLSASTVGSDPALLNGYLAFKTGQYPPQALGSGVKHVGVSEEHVAGLAGLEPDQLMGVNSAFILNKNSVCKSEKAEKYIDMEGVVKQSREWYGPIDHELEQQRQYVPHVHAEILNADDRMMRLEMSEFDFGSSVEIGLTNYREASETADKETANGQGLEILQLVQPADLDAFMEDVEAFEREGRFLRGYQVQGYVADSCRWSAAGQCPIKQLPRLYTEADGKVSGCGGCSAIGRIGDSYDALQREAAAISTREQLLRGCDGCEIRDTCSKCTFLPEYMTRNQYCDLRKRHVLLHRYMQVAQLLKGLRQYTAAFRDIDIREIGVSLRTCTHVLPASYPSEGDAWVPDHLFVLFVGGQPLLYQANGGKLLKLSPLMALVLEAGIKGLSEISLRRAISEVFKADEAQAETAARQVGLKLDEMGILPASRRAS</sequence>
<dbReference type="EMBL" id="BMDD01000004">
    <property type="protein sequence ID" value="GGH82103.1"/>
    <property type="molecule type" value="Genomic_DNA"/>
</dbReference>
<organism evidence="1 2">
    <name type="scientific">Saccharibacillus endophyticus</name>
    <dbReference type="NCBI Taxonomy" id="2060666"/>
    <lineage>
        <taxon>Bacteria</taxon>
        <taxon>Bacillati</taxon>
        <taxon>Bacillota</taxon>
        <taxon>Bacilli</taxon>
        <taxon>Bacillales</taxon>
        <taxon>Paenibacillaceae</taxon>
        <taxon>Saccharibacillus</taxon>
    </lineage>
</organism>
<dbReference type="RefSeq" id="WP_172245440.1">
    <property type="nucleotide sequence ID" value="NZ_BMDD01000004.1"/>
</dbReference>
<dbReference type="Proteomes" id="UP000605427">
    <property type="component" value="Unassembled WGS sequence"/>
</dbReference>
<evidence type="ECO:0008006" key="3">
    <source>
        <dbReference type="Google" id="ProtNLM"/>
    </source>
</evidence>
<evidence type="ECO:0000313" key="1">
    <source>
        <dbReference type="EMBL" id="GGH82103.1"/>
    </source>
</evidence>
<reference evidence="2" key="1">
    <citation type="journal article" date="2019" name="Int. J. Syst. Evol. Microbiol.">
        <title>The Global Catalogue of Microorganisms (GCM) 10K type strain sequencing project: providing services to taxonomists for standard genome sequencing and annotation.</title>
        <authorList>
            <consortium name="The Broad Institute Genomics Platform"/>
            <consortium name="The Broad Institute Genome Sequencing Center for Infectious Disease"/>
            <person name="Wu L."/>
            <person name="Ma J."/>
        </authorList>
    </citation>
    <scope>NUCLEOTIDE SEQUENCE [LARGE SCALE GENOMIC DNA]</scope>
    <source>
        <strain evidence="2">CCM 8702</strain>
    </source>
</reference>
<name>A0ABQ1ZYV6_9BACL</name>
<protein>
    <recommendedName>
        <fullName evidence="3">Peptidase U32 collagenase domain-containing protein</fullName>
    </recommendedName>
</protein>
<comment type="caution">
    <text evidence="1">The sequence shown here is derived from an EMBL/GenBank/DDBJ whole genome shotgun (WGS) entry which is preliminary data.</text>
</comment>